<reference evidence="2" key="1">
    <citation type="submission" date="2016-10" db="EMBL/GenBank/DDBJ databases">
        <authorList>
            <person name="Varghese N."/>
            <person name="Submissions S."/>
        </authorList>
    </citation>
    <scope>NUCLEOTIDE SEQUENCE [LARGE SCALE GENOMIC DNA]</scope>
    <source>
        <strain evidence="2">B4,CECT 8067,JCM 17497</strain>
    </source>
</reference>
<organism evidence="1 2">
    <name type="scientific">Natronorubrum texcoconense</name>
    <dbReference type="NCBI Taxonomy" id="1095776"/>
    <lineage>
        <taxon>Archaea</taxon>
        <taxon>Methanobacteriati</taxon>
        <taxon>Methanobacteriota</taxon>
        <taxon>Stenosarchaea group</taxon>
        <taxon>Halobacteria</taxon>
        <taxon>Halobacteriales</taxon>
        <taxon>Natrialbaceae</taxon>
        <taxon>Natronorubrum</taxon>
    </lineage>
</organism>
<sequence length="278" mass="31742">MSKNQGYILNTVQTPGPLRTVFESIRRGHTTSEELRDDTDLPADLLKQGLNGLQQLGMIGREEPDYYTIEYTWETGDRGLDFRMTALNQLATRAEPGDWGKQSVVLLNYQYLLQHDIQYFESNDEVLFNEINDWQQSDRGYRPRSSQGPIVLNEPKFVNWTRLVDSLGLVYKMSGRSHTVYPDLDMIEHSIRFAVEDLGEDDRISIEDYFDWLNQNLLLIELTADGTVPAPFARVLYTLVRNGAIRIVERGDAGAISLDRVPSHSDIDREANTLEVVG</sequence>
<proteinExistence type="predicted"/>
<accession>A0A1G8UZ13</accession>
<dbReference type="OrthoDB" id="241625at2157"/>
<name>A0A1G8UZ13_9EURY</name>
<dbReference type="Proteomes" id="UP000198882">
    <property type="component" value="Unassembled WGS sequence"/>
</dbReference>
<dbReference type="STRING" id="1095776.SAMN04515672_1095"/>
<evidence type="ECO:0000313" key="2">
    <source>
        <dbReference type="Proteomes" id="UP000198882"/>
    </source>
</evidence>
<keyword evidence="2" id="KW-1185">Reference proteome</keyword>
<dbReference type="AlphaFoldDB" id="A0A1G8UZ13"/>
<evidence type="ECO:0000313" key="1">
    <source>
        <dbReference type="EMBL" id="SDJ59033.1"/>
    </source>
</evidence>
<dbReference type="RefSeq" id="WP_090303548.1">
    <property type="nucleotide sequence ID" value="NZ_FNFE01000001.1"/>
</dbReference>
<protein>
    <submittedName>
        <fullName evidence="1">Uncharacterized protein</fullName>
    </submittedName>
</protein>
<dbReference type="EMBL" id="FNFE01000001">
    <property type="protein sequence ID" value="SDJ59033.1"/>
    <property type="molecule type" value="Genomic_DNA"/>
</dbReference>
<gene>
    <name evidence="1" type="ORF">SAMN04515672_1095</name>
</gene>